<name>A0ABX1D1J0_9FLAO</name>
<dbReference type="RefSeq" id="WP_168023779.1">
    <property type="nucleotide sequence ID" value="NZ_JAAVJR010000117.1"/>
</dbReference>
<dbReference type="EMBL" id="JAAVJR010000117">
    <property type="protein sequence ID" value="NJW54364.1"/>
    <property type="molecule type" value="Genomic_DNA"/>
</dbReference>
<evidence type="ECO:0000313" key="2">
    <source>
        <dbReference type="Proteomes" id="UP000703674"/>
    </source>
</evidence>
<reference evidence="1 2" key="1">
    <citation type="submission" date="2020-03" db="EMBL/GenBank/DDBJ databases">
        <title>Salinimicrobium sp. nov, isolated from SCS.</title>
        <authorList>
            <person name="Cao W.R."/>
        </authorList>
    </citation>
    <scope>NUCLEOTIDE SEQUENCE [LARGE SCALE GENOMIC DNA]</scope>
    <source>
        <strain evidence="2">J15B91</strain>
    </source>
</reference>
<keyword evidence="2" id="KW-1185">Reference proteome</keyword>
<accession>A0ABX1D1J0</accession>
<comment type="caution">
    <text evidence="1">The sequence shown here is derived from an EMBL/GenBank/DDBJ whole genome shotgun (WGS) entry which is preliminary data.</text>
</comment>
<dbReference type="Proteomes" id="UP000703674">
    <property type="component" value="Unassembled WGS sequence"/>
</dbReference>
<protein>
    <submittedName>
        <fullName evidence="1">Uncharacterized protein</fullName>
    </submittedName>
</protein>
<gene>
    <name evidence="1" type="ORF">HC175_15750</name>
</gene>
<organism evidence="1 2">
    <name type="scientific">Salinimicrobium oceani</name>
    <dbReference type="NCBI Taxonomy" id="2722702"/>
    <lineage>
        <taxon>Bacteria</taxon>
        <taxon>Pseudomonadati</taxon>
        <taxon>Bacteroidota</taxon>
        <taxon>Flavobacteriia</taxon>
        <taxon>Flavobacteriales</taxon>
        <taxon>Flavobacteriaceae</taxon>
        <taxon>Salinimicrobium</taxon>
    </lineage>
</organism>
<evidence type="ECO:0000313" key="1">
    <source>
        <dbReference type="EMBL" id="NJW54364.1"/>
    </source>
</evidence>
<proteinExistence type="predicted"/>
<sequence length="46" mass="5285">MDIFRTAPAGSTLDNFYLTSKNEKKTYLEGQEKDCMNIEIKEIIKG</sequence>